<organism evidence="1 2">
    <name type="scientific">Eumeta variegata</name>
    <name type="common">Bagworm moth</name>
    <name type="synonym">Eumeta japonica</name>
    <dbReference type="NCBI Taxonomy" id="151549"/>
    <lineage>
        <taxon>Eukaryota</taxon>
        <taxon>Metazoa</taxon>
        <taxon>Ecdysozoa</taxon>
        <taxon>Arthropoda</taxon>
        <taxon>Hexapoda</taxon>
        <taxon>Insecta</taxon>
        <taxon>Pterygota</taxon>
        <taxon>Neoptera</taxon>
        <taxon>Endopterygota</taxon>
        <taxon>Lepidoptera</taxon>
        <taxon>Glossata</taxon>
        <taxon>Ditrysia</taxon>
        <taxon>Tineoidea</taxon>
        <taxon>Psychidae</taxon>
        <taxon>Oiketicinae</taxon>
        <taxon>Eumeta</taxon>
    </lineage>
</organism>
<dbReference type="InterPro" id="IPR036691">
    <property type="entry name" value="Endo/exonu/phosph_ase_sf"/>
</dbReference>
<sequence>MTLDVWSKRRLCLLTIECEVQIRTTAGGYCHYQRIPLRASPGNAYRIWVNKFSYRGIGSSRLDYDDEVCLLSRLVRRRGEMRTEEVRFGTLNICGDMDDKIDDLCELIKYKRLNIRCVNETKRKDTSKLLEVREEFWAEMREILVKCDKNERIVILGNCNGWVSVQRDGYEKALGKFGDERANENCDCLLLLCQEFNLCVTNTMFDHKRHTHISGKEEKTKTFIIVNNRLRSNGYETVPCRSRRNDDGHLLNEENNVKESWKNYFDSVFAYEDTVADENIIATEYIIDDGNENEIVIDEIIKALKCMKVGKAAGYDRVLSEMLRGGGSIVISLLY</sequence>
<dbReference type="Proteomes" id="UP000299102">
    <property type="component" value="Unassembled WGS sequence"/>
</dbReference>
<dbReference type="AlphaFoldDB" id="A0A4C1WYQ2"/>
<dbReference type="EMBL" id="BGZK01000663">
    <property type="protein sequence ID" value="GBP55219.1"/>
    <property type="molecule type" value="Genomic_DNA"/>
</dbReference>
<reference evidence="1 2" key="1">
    <citation type="journal article" date="2019" name="Commun. Biol.">
        <title>The bagworm genome reveals a unique fibroin gene that provides high tensile strength.</title>
        <authorList>
            <person name="Kono N."/>
            <person name="Nakamura H."/>
            <person name="Ohtoshi R."/>
            <person name="Tomita M."/>
            <person name="Numata K."/>
            <person name="Arakawa K."/>
        </authorList>
    </citation>
    <scope>NUCLEOTIDE SEQUENCE [LARGE SCALE GENOMIC DNA]</scope>
</reference>
<gene>
    <name evidence="1" type="ORF">EVAR_36802_1</name>
</gene>
<evidence type="ECO:0000313" key="1">
    <source>
        <dbReference type="EMBL" id="GBP55219.1"/>
    </source>
</evidence>
<accession>A0A4C1WYQ2</accession>
<dbReference type="OrthoDB" id="6782199at2759"/>
<protein>
    <recommendedName>
        <fullName evidence="3">Craniofacial development protein 2</fullName>
    </recommendedName>
</protein>
<dbReference type="Gene3D" id="3.60.10.10">
    <property type="entry name" value="Endonuclease/exonuclease/phosphatase"/>
    <property type="match status" value="1"/>
</dbReference>
<name>A0A4C1WYQ2_EUMVA</name>
<evidence type="ECO:0008006" key="3">
    <source>
        <dbReference type="Google" id="ProtNLM"/>
    </source>
</evidence>
<comment type="caution">
    <text evidence="1">The sequence shown here is derived from an EMBL/GenBank/DDBJ whole genome shotgun (WGS) entry which is preliminary data.</text>
</comment>
<keyword evidence="2" id="KW-1185">Reference proteome</keyword>
<evidence type="ECO:0000313" key="2">
    <source>
        <dbReference type="Proteomes" id="UP000299102"/>
    </source>
</evidence>
<proteinExistence type="predicted"/>